<name>A0AA40KQ01_9HYME</name>
<protein>
    <submittedName>
        <fullName evidence="2">Uncharacterized protein</fullName>
    </submittedName>
</protein>
<evidence type="ECO:0000313" key="3">
    <source>
        <dbReference type="Proteomes" id="UP001177670"/>
    </source>
</evidence>
<feature type="compositionally biased region" description="Basic and acidic residues" evidence="1">
    <location>
        <begin position="34"/>
        <end position="52"/>
    </location>
</feature>
<proteinExistence type="predicted"/>
<dbReference type="AlphaFoldDB" id="A0AA40KQ01"/>
<organism evidence="2 3">
    <name type="scientific">Melipona bicolor</name>
    <dbReference type="NCBI Taxonomy" id="60889"/>
    <lineage>
        <taxon>Eukaryota</taxon>
        <taxon>Metazoa</taxon>
        <taxon>Ecdysozoa</taxon>
        <taxon>Arthropoda</taxon>
        <taxon>Hexapoda</taxon>
        <taxon>Insecta</taxon>
        <taxon>Pterygota</taxon>
        <taxon>Neoptera</taxon>
        <taxon>Endopterygota</taxon>
        <taxon>Hymenoptera</taxon>
        <taxon>Apocrita</taxon>
        <taxon>Aculeata</taxon>
        <taxon>Apoidea</taxon>
        <taxon>Anthophila</taxon>
        <taxon>Apidae</taxon>
        <taxon>Melipona</taxon>
    </lineage>
</organism>
<gene>
    <name evidence="2" type="ORF">K0M31_002961</name>
</gene>
<feature type="non-terminal residue" evidence="2">
    <location>
        <position position="52"/>
    </location>
</feature>
<keyword evidence="3" id="KW-1185">Reference proteome</keyword>
<accession>A0AA40KQ01</accession>
<sequence length="52" mass="6027">MVQKLGAKTFEQNRNKPHFIGNLPDDLTPISVLENREDSSRSERYEFSSKSE</sequence>
<dbReference type="EMBL" id="JAHYIQ010000010">
    <property type="protein sequence ID" value="KAK1128503.1"/>
    <property type="molecule type" value="Genomic_DNA"/>
</dbReference>
<comment type="caution">
    <text evidence="2">The sequence shown here is derived from an EMBL/GenBank/DDBJ whole genome shotgun (WGS) entry which is preliminary data.</text>
</comment>
<evidence type="ECO:0000256" key="1">
    <source>
        <dbReference type="SAM" id="MobiDB-lite"/>
    </source>
</evidence>
<feature type="region of interest" description="Disordered" evidence="1">
    <location>
        <begin position="1"/>
        <end position="52"/>
    </location>
</feature>
<reference evidence="2" key="1">
    <citation type="submission" date="2021-10" db="EMBL/GenBank/DDBJ databases">
        <title>Melipona bicolor Genome sequencing and assembly.</title>
        <authorList>
            <person name="Araujo N.S."/>
            <person name="Arias M.C."/>
        </authorList>
    </citation>
    <scope>NUCLEOTIDE SEQUENCE</scope>
    <source>
        <strain evidence="2">USP_2M_L1-L4_2017</strain>
        <tissue evidence="2">Whole body</tissue>
    </source>
</reference>
<evidence type="ECO:0000313" key="2">
    <source>
        <dbReference type="EMBL" id="KAK1128503.1"/>
    </source>
</evidence>
<dbReference type="Proteomes" id="UP001177670">
    <property type="component" value="Unassembled WGS sequence"/>
</dbReference>